<dbReference type="Gene3D" id="4.10.60.10">
    <property type="entry name" value="Zinc finger, CCHC-type"/>
    <property type="match status" value="1"/>
</dbReference>
<evidence type="ECO:0000259" key="3">
    <source>
        <dbReference type="PROSITE" id="PS50158"/>
    </source>
</evidence>
<evidence type="ECO:0000313" key="5">
    <source>
        <dbReference type="Proteomes" id="UP000821853"/>
    </source>
</evidence>
<dbReference type="SUPFAM" id="SSF57756">
    <property type="entry name" value="Retrovirus zinc finger-like domains"/>
    <property type="match status" value="1"/>
</dbReference>
<evidence type="ECO:0000313" key="4">
    <source>
        <dbReference type="EMBL" id="KAH9384422.1"/>
    </source>
</evidence>
<evidence type="ECO:0000256" key="1">
    <source>
        <dbReference type="PROSITE-ProRule" id="PRU00047"/>
    </source>
</evidence>
<name>A0A9J6H9I3_HAELO</name>
<dbReference type="VEuPathDB" id="VectorBase:HLOH_061621"/>
<dbReference type="GO" id="GO:0003676">
    <property type="term" value="F:nucleic acid binding"/>
    <property type="evidence" value="ECO:0007669"/>
    <property type="project" value="InterPro"/>
</dbReference>
<gene>
    <name evidence="4" type="ORF">HPB48_026429</name>
</gene>
<keyword evidence="1" id="KW-0863">Zinc-finger</keyword>
<keyword evidence="1" id="KW-0862">Zinc</keyword>
<organism evidence="4 5">
    <name type="scientific">Haemaphysalis longicornis</name>
    <name type="common">Bush tick</name>
    <dbReference type="NCBI Taxonomy" id="44386"/>
    <lineage>
        <taxon>Eukaryota</taxon>
        <taxon>Metazoa</taxon>
        <taxon>Ecdysozoa</taxon>
        <taxon>Arthropoda</taxon>
        <taxon>Chelicerata</taxon>
        <taxon>Arachnida</taxon>
        <taxon>Acari</taxon>
        <taxon>Parasitiformes</taxon>
        <taxon>Ixodida</taxon>
        <taxon>Ixodoidea</taxon>
        <taxon>Ixodidae</taxon>
        <taxon>Haemaphysalinae</taxon>
        <taxon>Haemaphysalis</taxon>
    </lineage>
</organism>
<feature type="compositionally biased region" description="Basic and acidic residues" evidence="2">
    <location>
        <begin position="128"/>
        <end position="160"/>
    </location>
</feature>
<dbReference type="PROSITE" id="PS50158">
    <property type="entry name" value="ZF_CCHC"/>
    <property type="match status" value="1"/>
</dbReference>
<dbReference type="AlphaFoldDB" id="A0A9J6H9I3"/>
<dbReference type="InterPro" id="IPR036875">
    <property type="entry name" value="Znf_CCHC_sf"/>
</dbReference>
<feature type="compositionally biased region" description="Polar residues" evidence="2">
    <location>
        <begin position="20"/>
        <end position="36"/>
    </location>
</feature>
<feature type="compositionally biased region" description="Acidic residues" evidence="2">
    <location>
        <begin position="118"/>
        <end position="127"/>
    </location>
</feature>
<reference evidence="4 5" key="1">
    <citation type="journal article" date="2020" name="Cell">
        <title>Large-Scale Comparative Analyses of Tick Genomes Elucidate Their Genetic Diversity and Vector Capacities.</title>
        <authorList>
            <consortium name="Tick Genome and Microbiome Consortium (TIGMIC)"/>
            <person name="Jia N."/>
            <person name="Wang J."/>
            <person name="Shi W."/>
            <person name="Du L."/>
            <person name="Sun Y."/>
            <person name="Zhan W."/>
            <person name="Jiang J.F."/>
            <person name="Wang Q."/>
            <person name="Zhang B."/>
            <person name="Ji P."/>
            <person name="Bell-Sakyi L."/>
            <person name="Cui X.M."/>
            <person name="Yuan T.T."/>
            <person name="Jiang B.G."/>
            <person name="Yang W.F."/>
            <person name="Lam T.T."/>
            <person name="Chang Q.C."/>
            <person name="Ding S.J."/>
            <person name="Wang X.J."/>
            <person name="Zhu J.G."/>
            <person name="Ruan X.D."/>
            <person name="Zhao L."/>
            <person name="Wei J.T."/>
            <person name="Ye R.Z."/>
            <person name="Que T.C."/>
            <person name="Du C.H."/>
            <person name="Zhou Y.H."/>
            <person name="Cheng J.X."/>
            <person name="Dai P.F."/>
            <person name="Guo W.B."/>
            <person name="Han X.H."/>
            <person name="Huang E.J."/>
            <person name="Li L.F."/>
            <person name="Wei W."/>
            <person name="Gao Y.C."/>
            <person name="Liu J.Z."/>
            <person name="Shao H.Z."/>
            <person name="Wang X."/>
            <person name="Wang C.C."/>
            <person name="Yang T.C."/>
            <person name="Huo Q.B."/>
            <person name="Li W."/>
            <person name="Chen H.Y."/>
            <person name="Chen S.E."/>
            <person name="Zhou L.G."/>
            <person name="Ni X.B."/>
            <person name="Tian J.H."/>
            <person name="Sheng Y."/>
            <person name="Liu T."/>
            <person name="Pan Y.S."/>
            <person name="Xia L.Y."/>
            <person name="Li J."/>
            <person name="Zhao F."/>
            <person name="Cao W.C."/>
        </authorList>
    </citation>
    <scope>NUCLEOTIDE SEQUENCE [LARGE SCALE GENOMIC DNA]</scope>
    <source>
        <strain evidence="4">HaeL-2018</strain>
    </source>
</reference>
<sequence length="489" mass="56129">MHHNKGKGVTPHTSREDSRTVTPRTTPDQATGTKGSTALPKPRQSTAQQTKLEQLKKEKKKKQKTKESTKECTKGGQEDDEASQTRKEIPWLSEEEEDKGKQKKEGRPKDVAAKDSWDESTEEEQEEQGDRRLQEPLKRQTREVEDTKTNEEAQREKLDKQSSLSRLSRADKAITKALIQIASLVGDNEKLQEQVDIILTEQVRLKSIIVSQREELAYQKGRICELEKQYENKREEDLLQDELDKPEERKPTYALVVSSGTMGKQEVATLIKKSIHPTDLGLRDATLKPGREGVIITTTSKEGAENIEAHLQRRTKDLQIKRPKENKYPIKVIGIDEQEEPGTIVQTIIEQNNLPCTTADIELKKTWKGKQGTTAIFALNKEGHQALKNRSHLYIGWTRCKVFDHFFLPRCTKCAEHGHSSVDCEAPTRCVRCGKRGHHKDDCRNDSHCHACDLEDREESRDHEMMSWECPVYRDKMDQERRRITARLV</sequence>
<dbReference type="Proteomes" id="UP000821853">
    <property type="component" value="Unassembled WGS sequence"/>
</dbReference>
<accession>A0A9J6H9I3</accession>
<feature type="region of interest" description="Disordered" evidence="2">
    <location>
        <begin position="1"/>
        <end position="166"/>
    </location>
</feature>
<dbReference type="OMA" id="NDSHCHA"/>
<evidence type="ECO:0000256" key="2">
    <source>
        <dbReference type="SAM" id="MobiDB-lite"/>
    </source>
</evidence>
<proteinExistence type="predicted"/>
<keyword evidence="5" id="KW-1185">Reference proteome</keyword>
<dbReference type="EMBL" id="JABSTR010002335">
    <property type="protein sequence ID" value="KAH9384422.1"/>
    <property type="molecule type" value="Genomic_DNA"/>
</dbReference>
<keyword evidence="1" id="KW-0479">Metal-binding</keyword>
<dbReference type="GO" id="GO:0008270">
    <property type="term" value="F:zinc ion binding"/>
    <property type="evidence" value="ECO:0007669"/>
    <property type="project" value="UniProtKB-KW"/>
</dbReference>
<comment type="caution">
    <text evidence="4">The sequence shown here is derived from an EMBL/GenBank/DDBJ whole genome shotgun (WGS) entry which is preliminary data.</text>
</comment>
<feature type="compositionally biased region" description="Basic and acidic residues" evidence="2">
    <location>
        <begin position="65"/>
        <end position="89"/>
    </location>
</feature>
<feature type="domain" description="CCHC-type" evidence="3">
    <location>
        <begin position="429"/>
        <end position="445"/>
    </location>
</feature>
<protein>
    <recommendedName>
        <fullName evidence="3">CCHC-type domain-containing protein</fullName>
    </recommendedName>
</protein>
<dbReference type="SMART" id="SM00343">
    <property type="entry name" value="ZnF_C2HC"/>
    <property type="match status" value="2"/>
</dbReference>
<feature type="compositionally biased region" description="Basic and acidic residues" evidence="2">
    <location>
        <begin position="98"/>
        <end position="117"/>
    </location>
</feature>
<dbReference type="InterPro" id="IPR001878">
    <property type="entry name" value="Znf_CCHC"/>
</dbReference>